<dbReference type="PATRIC" id="fig|1079.8.peg.2911"/>
<dbReference type="NCBIfam" id="TIGR00453">
    <property type="entry name" value="ispD"/>
    <property type="match status" value="1"/>
</dbReference>
<dbReference type="EC" id="2.7.7.60" evidence="14"/>
<feature type="binding site" evidence="14">
    <location>
        <begin position="246"/>
        <end position="248"/>
    </location>
    <ligand>
        <name>4-CDP-2-C-methyl-D-erythritol 2-phosphate</name>
        <dbReference type="ChEBI" id="CHEBI:57919"/>
    </ligand>
</feature>
<dbReference type="InterPro" id="IPR001228">
    <property type="entry name" value="IspD"/>
</dbReference>
<dbReference type="CDD" id="cd02516">
    <property type="entry name" value="CDP-ME_synthetase"/>
    <property type="match status" value="1"/>
</dbReference>
<dbReference type="HAMAP" id="MF_01520">
    <property type="entry name" value="IspDF"/>
    <property type="match status" value="1"/>
</dbReference>
<evidence type="ECO:0000256" key="3">
    <source>
        <dbReference type="ARBA" id="ARBA00001968"/>
    </source>
</evidence>
<evidence type="ECO:0000256" key="5">
    <source>
        <dbReference type="ARBA" id="ARBA00004787"/>
    </source>
</evidence>
<evidence type="ECO:0000256" key="6">
    <source>
        <dbReference type="ARBA" id="ARBA00008480"/>
    </source>
</evidence>
<dbReference type="AlphaFoldDB" id="A0A182D4R6"/>
<dbReference type="HAMAP" id="MF_00107">
    <property type="entry name" value="IspF"/>
    <property type="match status" value="1"/>
</dbReference>
<dbReference type="SUPFAM" id="SSF69765">
    <property type="entry name" value="IpsF-like"/>
    <property type="match status" value="1"/>
</dbReference>
<dbReference type="GO" id="GO:0016114">
    <property type="term" value="P:terpenoid biosynthetic process"/>
    <property type="evidence" value="ECO:0007669"/>
    <property type="project" value="InterPro"/>
</dbReference>
<dbReference type="InterPro" id="IPR036571">
    <property type="entry name" value="MECDP_synthase_sf"/>
</dbReference>
<evidence type="ECO:0000313" key="16">
    <source>
        <dbReference type="EMBL" id="BAS00416.1"/>
    </source>
</evidence>
<evidence type="ECO:0000256" key="10">
    <source>
        <dbReference type="ARBA" id="ARBA00022723"/>
    </source>
</evidence>
<keyword evidence="9 14" id="KW-0548">Nucleotidyltransferase</keyword>
<dbReference type="InterPro" id="IPR029044">
    <property type="entry name" value="Nucleotide-diphossugar_trans"/>
</dbReference>
<feature type="site" description="Transition state stabilizer" evidence="14">
    <location>
        <position position="371"/>
    </location>
</feature>
<dbReference type="FunFam" id="3.90.550.10:FF:000003">
    <property type="entry name" value="2-C-methyl-D-erythritol 4-phosphate cytidylyltransferase"/>
    <property type="match status" value="1"/>
</dbReference>
<dbReference type="Pfam" id="PF02542">
    <property type="entry name" value="YgbB"/>
    <property type="match status" value="1"/>
</dbReference>
<feature type="region of interest" description="2-C-methyl-D-erythritol 4-phosphate cytidylyltransferase" evidence="14">
    <location>
        <begin position="1"/>
        <end position="239"/>
    </location>
</feature>
<feature type="site" description="Transition state stabilizer" evidence="14">
    <location>
        <position position="24"/>
    </location>
</feature>
<evidence type="ECO:0000259" key="15">
    <source>
        <dbReference type="Pfam" id="PF02542"/>
    </source>
</evidence>
<feature type="site" description="Positions MEP for the nucleophilic attack" evidence="14">
    <location>
        <position position="161"/>
    </location>
</feature>
<evidence type="ECO:0000256" key="9">
    <source>
        <dbReference type="ARBA" id="ARBA00022695"/>
    </source>
</evidence>
<evidence type="ECO:0000256" key="11">
    <source>
        <dbReference type="ARBA" id="ARBA00023229"/>
    </source>
</evidence>
<keyword evidence="8 14" id="KW-0808">Transferase</keyword>
<dbReference type="HAMAP" id="MF_00108">
    <property type="entry name" value="IspD"/>
    <property type="match status" value="1"/>
</dbReference>
<feature type="binding site" evidence="14">
    <location>
        <position position="280"/>
    </location>
    <ligand>
        <name>a divalent metal cation</name>
        <dbReference type="ChEBI" id="CHEBI:60240"/>
    </ligand>
</feature>
<evidence type="ECO:0000256" key="1">
    <source>
        <dbReference type="ARBA" id="ARBA00000200"/>
    </source>
</evidence>
<protein>
    <recommendedName>
        <fullName evidence="14">Bifunctional enzyme IspD/IspF</fullName>
    </recommendedName>
    <domain>
        <recommendedName>
            <fullName evidence="14">2-C-methyl-D-erythritol 4-phosphate cytidylyltransferase</fullName>
            <ecNumber evidence="14">2.7.7.60</ecNumber>
        </recommendedName>
        <alternativeName>
            <fullName evidence="14">4-diphosphocytidyl-2C-methyl-D-erythritol synthase</fullName>
        </alternativeName>
        <alternativeName>
            <fullName evidence="14">MEP cytidylyltransferase</fullName>
            <shortName evidence="14">MCT</shortName>
        </alternativeName>
    </domain>
    <domain>
        <recommendedName>
            <fullName evidence="14">2-C-methyl-D-erythritol 2,4-cyclodiphosphate synthase</fullName>
            <shortName evidence="14">MECDP-synthase</shortName>
            <shortName evidence="14">MECPP-synthase</shortName>
            <shortName evidence="14">MECPS</shortName>
            <ecNumber evidence="14">4.6.1.12</ecNumber>
        </recommendedName>
    </domain>
</protein>
<feature type="binding site" evidence="14">
    <location>
        <position position="246"/>
    </location>
    <ligand>
        <name>a divalent metal cation</name>
        <dbReference type="ChEBI" id="CHEBI:60240"/>
    </ligand>
</feature>
<feature type="binding site" evidence="14">
    <location>
        <position position="380"/>
    </location>
    <ligand>
        <name>4-CDP-2-C-methyl-D-erythritol 2-phosphate</name>
        <dbReference type="ChEBI" id="CHEBI:57919"/>
    </ligand>
</feature>
<organism evidence="16">
    <name type="scientific">Blastochloris viridis</name>
    <name type="common">Rhodopseudomonas viridis</name>
    <dbReference type="NCBI Taxonomy" id="1079"/>
    <lineage>
        <taxon>Bacteria</taxon>
        <taxon>Pseudomonadati</taxon>
        <taxon>Pseudomonadota</taxon>
        <taxon>Alphaproteobacteria</taxon>
        <taxon>Hyphomicrobiales</taxon>
        <taxon>Blastochloridaceae</taxon>
        <taxon>Blastochloris</taxon>
    </lineage>
</organism>
<evidence type="ECO:0000256" key="8">
    <source>
        <dbReference type="ARBA" id="ARBA00022679"/>
    </source>
</evidence>
<evidence type="ECO:0000256" key="4">
    <source>
        <dbReference type="ARBA" id="ARBA00004709"/>
    </source>
</evidence>
<feature type="domain" description="2-C-methyl-D-erythritol 2,4-cyclodiphosphate synthase" evidence="15">
    <location>
        <begin position="240"/>
        <end position="392"/>
    </location>
</feature>
<sequence>MMSLASSHRPKTAALIVAAGRGVRAGGDIPKQFKPVLGQCALARSLALFAAHPEVDLVQPVIGTADDALYAELANAPAAVLPPVTGGATRQASVRAGLAALAHYKPDVVLIHDAARPFASPALVSRAIQAGCRGPAVPGVPVTDTIKAVDGAETVEATVDRARLRAVQTPQAFPFQVIEDLHARAAAAGRDDFTDDAALAEWAELSVEVFAGEPGNTKLTTPDDFTLAEARLLAALADVRTGSGFDVHAFGPGDHVILGGHRIPHSQGLAGHSDADVVLHALTDAVLGAIGSGDIGFHFPPSDPKWKGAASDQFLAHAVELVKAQGGLIAHLDATVICEAPKIGPHREAMRASIAKITGLSIERVSVKATTTEQLGFAGRREGIAALASATVRLPWAAA</sequence>
<evidence type="ECO:0000256" key="12">
    <source>
        <dbReference type="ARBA" id="ARBA00023239"/>
    </source>
</evidence>
<dbReference type="Gene3D" id="3.30.1330.50">
    <property type="entry name" value="2-C-methyl-D-erythritol 2,4-cyclodiphosphate synthase"/>
    <property type="match status" value="1"/>
</dbReference>
<feature type="site" description="Transition state stabilizer" evidence="14">
    <location>
        <position position="272"/>
    </location>
</feature>
<feature type="binding site" evidence="14">
    <location>
        <begin position="294"/>
        <end position="296"/>
    </location>
    <ligand>
        <name>4-CDP-2-C-methyl-D-erythritol 2-phosphate</name>
        <dbReference type="ChEBI" id="CHEBI:57919"/>
    </ligand>
</feature>
<dbReference type="GO" id="GO:0050518">
    <property type="term" value="F:2-C-methyl-D-erythritol 4-phosphate cytidylyltransferase activity"/>
    <property type="evidence" value="ECO:0007669"/>
    <property type="project" value="UniProtKB-UniRule"/>
</dbReference>
<evidence type="ECO:0000256" key="13">
    <source>
        <dbReference type="ARBA" id="ARBA00023268"/>
    </source>
</evidence>
<dbReference type="InterPro" id="IPR034683">
    <property type="entry name" value="IspD/TarI"/>
</dbReference>
<reference evidence="16" key="1">
    <citation type="journal article" date="2015" name="Genome Announc.">
        <title>Complete Genome Sequence of the Bacteriochlorophyll b-Producing Photosynthetic Bacterium Blastochloris viridis.</title>
        <authorList>
            <person name="Tsukatani Y."/>
            <person name="Hirose Y."/>
            <person name="Harada J."/>
            <person name="Misawa N."/>
            <person name="Mori K."/>
            <person name="Inoue K."/>
            <person name="Tamiaki H."/>
        </authorList>
    </citation>
    <scope>NUCLEOTIDE SEQUENCE [LARGE SCALE GENOMIC DNA]</scope>
    <source>
        <strain evidence="16">DSM 133</strain>
    </source>
</reference>
<dbReference type="InterPro" id="IPR020555">
    <property type="entry name" value="MECDP_synthase_CS"/>
</dbReference>
<comment type="catalytic activity">
    <reaction evidence="2 14">
        <text>2-C-methyl-D-erythritol 4-phosphate + CTP + H(+) = 4-CDP-2-C-methyl-D-erythritol + diphosphate</text>
        <dbReference type="Rhea" id="RHEA:13429"/>
        <dbReference type="ChEBI" id="CHEBI:15378"/>
        <dbReference type="ChEBI" id="CHEBI:33019"/>
        <dbReference type="ChEBI" id="CHEBI:37563"/>
        <dbReference type="ChEBI" id="CHEBI:57823"/>
        <dbReference type="ChEBI" id="CHEBI:58262"/>
        <dbReference type="EC" id="2.7.7.60"/>
    </reaction>
</comment>
<dbReference type="SUPFAM" id="SSF53448">
    <property type="entry name" value="Nucleotide-diphospho-sugar transferases"/>
    <property type="match status" value="1"/>
</dbReference>
<keyword evidence="13 14" id="KW-0511">Multifunctional enzyme</keyword>
<comment type="similarity">
    <text evidence="14">In the N-terminal section; belongs to the IspD/TarI cytidylyltransferase family. IspD subfamily.</text>
</comment>
<keyword evidence="11 14" id="KW-0414">Isoprene biosynthesis</keyword>
<accession>A0A182D4R6</accession>
<gene>
    <name evidence="14" type="primary">ispDF</name>
    <name evidence="16" type="ORF">BV133_2822</name>
</gene>
<dbReference type="Gene3D" id="3.90.550.10">
    <property type="entry name" value="Spore Coat Polysaccharide Biosynthesis Protein SpsA, Chain A"/>
    <property type="match status" value="1"/>
</dbReference>
<comment type="function">
    <text evidence="14">Bifunctional enzyme that catalyzes the formation of 4-diphosphocytidyl-2-C-methyl-D-erythritol from CTP and 2-C-methyl-D-erythritol 4-phosphate (MEP) (IspD), and catalyzes the conversion of 4-diphosphocytidyl-2-C-methyl-D-erythritol 2-phosphate (CDP-ME2P) to 2-C-methyl-D-erythritol 2,4-cyclodiphosphate (ME-CPP) with a corresponding release of cytidine 5-monophosphate (CMP) (IspF).</text>
</comment>
<comment type="caution">
    <text evidence="14">Lacks conserved residue(s) required for the propagation of feature annotation.</text>
</comment>
<dbReference type="UniPathway" id="UPA00056">
    <property type="reaction ID" value="UER00093"/>
</dbReference>
<dbReference type="PROSITE" id="PS01295">
    <property type="entry name" value="ISPD"/>
    <property type="match status" value="1"/>
</dbReference>
<evidence type="ECO:0000256" key="2">
    <source>
        <dbReference type="ARBA" id="ARBA00001282"/>
    </source>
</evidence>
<feature type="binding site" evidence="14">
    <location>
        <position position="248"/>
    </location>
    <ligand>
        <name>a divalent metal cation</name>
        <dbReference type="ChEBI" id="CHEBI:60240"/>
    </ligand>
</feature>
<feature type="binding site" evidence="14">
    <location>
        <position position="377"/>
    </location>
    <ligand>
        <name>4-CDP-2-C-methyl-D-erythritol 2-phosphate</name>
        <dbReference type="ChEBI" id="CHEBI:57919"/>
    </ligand>
</feature>
<feature type="region of interest" description="2-C-methyl-D-erythritol 2,4-cyclodiphosphate synthase" evidence="14">
    <location>
        <begin position="240"/>
        <end position="399"/>
    </location>
</feature>
<evidence type="ECO:0000256" key="14">
    <source>
        <dbReference type="HAMAP-Rule" id="MF_01520"/>
    </source>
</evidence>
<dbReference type="CDD" id="cd00554">
    <property type="entry name" value="MECDP_synthase"/>
    <property type="match status" value="1"/>
</dbReference>
<dbReference type="GO" id="GO:0019288">
    <property type="term" value="P:isopentenyl diphosphate biosynthetic process, methylerythritol 4-phosphate pathway"/>
    <property type="evidence" value="ECO:0007669"/>
    <property type="project" value="UniProtKB-UniRule"/>
</dbReference>
<proteinExistence type="inferred from homology"/>
<comment type="pathway">
    <text evidence="4 14">Isoprenoid biosynthesis; isopentenyl diphosphate biosynthesis via DXP pathway; isopentenyl diphosphate from 1-deoxy-D-xylulose 5-phosphate: step 4/6.</text>
</comment>
<dbReference type="PROSITE" id="PS01350">
    <property type="entry name" value="ISPF"/>
    <property type="match status" value="1"/>
</dbReference>
<dbReference type="EC" id="4.6.1.12" evidence="14"/>
<comment type="cofactor">
    <cofactor evidence="3 14">
        <name>a divalent metal cation</name>
        <dbReference type="ChEBI" id="CHEBI:60240"/>
    </cofactor>
</comment>
<name>A0A182D4R6_BLAVI</name>
<dbReference type="NCBIfam" id="NF006899">
    <property type="entry name" value="PRK09382.1"/>
    <property type="match status" value="1"/>
</dbReference>
<dbReference type="GO" id="GO:0008685">
    <property type="term" value="F:2-C-methyl-D-erythritol 2,4-cyclodiphosphate synthase activity"/>
    <property type="evidence" value="ECO:0007669"/>
    <property type="project" value="UniProtKB-UniRule"/>
</dbReference>
<dbReference type="NCBIfam" id="TIGR00151">
    <property type="entry name" value="ispF"/>
    <property type="match status" value="1"/>
</dbReference>
<dbReference type="Pfam" id="PF01128">
    <property type="entry name" value="IspD"/>
    <property type="match status" value="1"/>
</dbReference>
<feature type="site" description="Transition state stabilizer" evidence="14">
    <location>
        <position position="31"/>
    </location>
</feature>
<dbReference type="GO" id="GO:0046872">
    <property type="term" value="F:metal ion binding"/>
    <property type="evidence" value="ECO:0007669"/>
    <property type="project" value="UniProtKB-KW"/>
</dbReference>
<comment type="similarity">
    <text evidence="7">Belongs to the IspD/TarI cytidylyltransferase family. IspD subfamily.</text>
</comment>
<dbReference type="InterPro" id="IPR003526">
    <property type="entry name" value="MECDP_synthase"/>
</dbReference>
<comment type="catalytic activity">
    <reaction evidence="1 14">
        <text>4-CDP-2-C-methyl-D-erythritol 2-phosphate = 2-C-methyl-D-erythritol 2,4-cyclic diphosphate + CMP</text>
        <dbReference type="Rhea" id="RHEA:23864"/>
        <dbReference type="ChEBI" id="CHEBI:57919"/>
        <dbReference type="ChEBI" id="CHEBI:58483"/>
        <dbReference type="ChEBI" id="CHEBI:60377"/>
        <dbReference type="EC" id="4.6.1.12"/>
    </reaction>
</comment>
<dbReference type="InterPro" id="IPR026596">
    <property type="entry name" value="IspD/F"/>
</dbReference>
<dbReference type="InterPro" id="IPR018294">
    <property type="entry name" value="ISPD_synthase_CS"/>
</dbReference>
<comment type="similarity">
    <text evidence="6">Belongs to the IspF family.</text>
</comment>
<comment type="similarity">
    <text evidence="14">In the C-terminal section; belongs to the IspF family.</text>
</comment>
<feature type="binding site" evidence="14">
    <location>
        <begin position="370"/>
        <end position="373"/>
    </location>
    <ligand>
        <name>4-CDP-2-C-methyl-D-erythritol 2-phosphate</name>
        <dbReference type="ChEBI" id="CHEBI:57919"/>
    </ligand>
</feature>
<keyword evidence="10 14" id="KW-0479">Metal-binding</keyword>
<comment type="pathway">
    <text evidence="5 14">Isoprenoid biosynthesis; isopentenyl diphosphate biosynthesis via DXP pathway; isopentenyl diphosphate from 1-deoxy-D-xylulose 5-phosphate: step 2/6.</text>
</comment>
<keyword evidence="12 14" id="KW-0456">Lyase</keyword>
<evidence type="ECO:0000256" key="7">
    <source>
        <dbReference type="ARBA" id="ARBA00009789"/>
    </source>
</evidence>
<dbReference type="PANTHER" id="PTHR43181">
    <property type="entry name" value="2-C-METHYL-D-ERYTHRITOL 2,4-CYCLODIPHOSPHATE SYNTHASE, CHLOROPLASTIC"/>
    <property type="match status" value="1"/>
</dbReference>
<dbReference type="PANTHER" id="PTHR43181:SF1">
    <property type="entry name" value="2-C-METHYL-D-ERYTHRITOL 2,4-CYCLODIPHOSPHATE SYNTHASE, CHLOROPLASTIC"/>
    <property type="match status" value="1"/>
</dbReference>
<feature type="site" description="Positions MEP for the nucleophilic attack" evidence="14">
    <location>
        <position position="218"/>
    </location>
</feature>
<feature type="binding site" evidence="14">
    <location>
        <begin position="272"/>
        <end position="273"/>
    </location>
    <ligand>
        <name>4-CDP-2-C-methyl-D-erythritol 2-phosphate</name>
        <dbReference type="ChEBI" id="CHEBI:57919"/>
    </ligand>
</feature>
<dbReference type="EMBL" id="AP014854">
    <property type="protein sequence ID" value="BAS00416.1"/>
    <property type="molecule type" value="Genomic_DNA"/>
</dbReference>